<keyword evidence="4" id="KW-0325">Glycoprotein</keyword>
<dbReference type="InterPro" id="IPR036383">
    <property type="entry name" value="TSP1_rpt_sf"/>
</dbReference>
<accession>A0AAV3ZTN7</accession>
<keyword evidence="3" id="KW-1015">Disulfide bond</keyword>
<dbReference type="SMART" id="SM00209">
    <property type="entry name" value="TSP1"/>
    <property type="match status" value="4"/>
</dbReference>
<keyword evidence="6" id="KW-1185">Reference proteome</keyword>
<evidence type="ECO:0000256" key="2">
    <source>
        <dbReference type="ARBA" id="ARBA00022737"/>
    </source>
</evidence>
<evidence type="ECO:0000313" key="6">
    <source>
        <dbReference type="Proteomes" id="UP000735302"/>
    </source>
</evidence>
<dbReference type="FunFam" id="2.20.100.10:FF:000004">
    <property type="entry name" value="Adhesion G protein-coupled receptor B2"/>
    <property type="match status" value="3"/>
</dbReference>
<evidence type="ECO:0000256" key="1">
    <source>
        <dbReference type="ARBA" id="ARBA00022729"/>
    </source>
</evidence>
<dbReference type="Gene3D" id="2.20.100.10">
    <property type="entry name" value="Thrombospondin type-1 (TSP1) repeat"/>
    <property type="match status" value="4"/>
</dbReference>
<protein>
    <submittedName>
        <fullName evidence="5">Hemicentin-1</fullName>
    </submittedName>
</protein>
<evidence type="ECO:0000256" key="3">
    <source>
        <dbReference type="ARBA" id="ARBA00023157"/>
    </source>
</evidence>
<dbReference type="FunFam" id="2.20.100.10:FF:000001">
    <property type="entry name" value="semaphorin-5A isoform X1"/>
    <property type="match status" value="1"/>
</dbReference>
<organism evidence="5 6">
    <name type="scientific">Plakobranchus ocellatus</name>
    <dbReference type="NCBI Taxonomy" id="259542"/>
    <lineage>
        <taxon>Eukaryota</taxon>
        <taxon>Metazoa</taxon>
        <taxon>Spiralia</taxon>
        <taxon>Lophotrochozoa</taxon>
        <taxon>Mollusca</taxon>
        <taxon>Gastropoda</taxon>
        <taxon>Heterobranchia</taxon>
        <taxon>Euthyneura</taxon>
        <taxon>Panpulmonata</taxon>
        <taxon>Sacoglossa</taxon>
        <taxon>Placobranchoidea</taxon>
        <taxon>Plakobranchidae</taxon>
        <taxon>Plakobranchus</taxon>
    </lineage>
</organism>
<reference evidence="5 6" key="1">
    <citation type="journal article" date="2021" name="Elife">
        <title>Chloroplast acquisition without the gene transfer in kleptoplastic sea slugs, Plakobranchus ocellatus.</title>
        <authorList>
            <person name="Maeda T."/>
            <person name="Takahashi S."/>
            <person name="Yoshida T."/>
            <person name="Shimamura S."/>
            <person name="Takaki Y."/>
            <person name="Nagai Y."/>
            <person name="Toyoda A."/>
            <person name="Suzuki Y."/>
            <person name="Arimoto A."/>
            <person name="Ishii H."/>
            <person name="Satoh N."/>
            <person name="Nishiyama T."/>
            <person name="Hasebe M."/>
            <person name="Maruyama T."/>
            <person name="Minagawa J."/>
            <person name="Obokata J."/>
            <person name="Shigenobu S."/>
        </authorList>
    </citation>
    <scope>NUCLEOTIDE SEQUENCE [LARGE SCALE GENOMIC DNA]</scope>
</reference>
<proteinExistence type="predicted"/>
<sequence length="237" mass="25406">MLGLMTIDGVFVSWAEWEACSLTCGGGTRFRFRNCTGPFHGGLACQGAWDEEEGCNDEPCPVDGSWKPWSAWGQCSVTCGGGIKSRTRDCDLALHGGENCTGPSDQNTTCNMHHCPVDGVWKAWSDWSVCSVTCGGGNQSRSRECQGPFYGGQPCEGAADDMQNCSTHNCPEDGYFSTWSPWGACDVTCGGGLQDRNRTCVGPFYGGQNCEGPSLDNRTCNTHPCPSESVTVYPFGL</sequence>
<keyword evidence="2" id="KW-0677">Repeat</keyword>
<keyword evidence="1" id="KW-0732">Signal</keyword>
<name>A0AAV3ZTN7_9GAST</name>
<dbReference type="AlphaFoldDB" id="A0AAV3ZTN7"/>
<dbReference type="PANTHER" id="PTHR22906">
    <property type="entry name" value="PROPERDIN"/>
    <property type="match status" value="1"/>
</dbReference>
<dbReference type="SUPFAM" id="SSF82895">
    <property type="entry name" value="TSP-1 type 1 repeat"/>
    <property type="match status" value="4"/>
</dbReference>
<dbReference type="Pfam" id="PF00090">
    <property type="entry name" value="TSP_1"/>
    <property type="match status" value="4"/>
</dbReference>
<dbReference type="PRINTS" id="PR01705">
    <property type="entry name" value="TSP1REPEAT"/>
</dbReference>
<dbReference type="PANTHER" id="PTHR22906:SF49">
    <property type="entry name" value="COADHESIN-LIKE"/>
    <property type="match status" value="1"/>
</dbReference>
<dbReference type="Proteomes" id="UP000735302">
    <property type="component" value="Unassembled WGS sequence"/>
</dbReference>
<evidence type="ECO:0000313" key="5">
    <source>
        <dbReference type="EMBL" id="GFN97238.1"/>
    </source>
</evidence>
<evidence type="ECO:0000256" key="4">
    <source>
        <dbReference type="ARBA" id="ARBA00023180"/>
    </source>
</evidence>
<dbReference type="InterPro" id="IPR052065">
    <property type="entry name" value="Compl_asym_regulator"/>
</dbReference>
<gene>
    <name evidence="5" type="ORF">PoB_002374400</name>
</gene>
<dbReference type="InterPro" id="IPR000884">
    <property type="entry name" value="TSP1_rpt"/>
</dbReference>
<dbReference type="PROSITE" id="PS50092">
    <property type="entry name" value="TSP1"/>
    <property type="match status" value="4"/>
</dbReference>
<comment type="caution">
    <text evidence="5">The sequence shown here is derived from an EMBL/GenBank/DDBJ whole genome shotgun (WGS) entry which is preliminary data.</text>
</comment>
<dbReference type="EMBL" id="BLXT01002742">
    <property type="protein sequence ID" value="GFN97238.1"/>
    <property type="molecule type" value="Genomic_DNA"/>
</dbReference>